<dbReference type="Gene3D" id="3.20.20.210">
    <property type="match status" value="1"/>
</dbReference>
<evidence type="ECO:0000259" key="1">
    <source>
        <dbReference type="Pfam" id="PF01208"/>
    </source>
</evidence>
<dbReference type="InterPro" id="IPR052024">
    <property type="entry name" value="Methanogen_methyltrans"/>
</dbReference>
<gene>
    <name evidence="2" type="ORF">ENM78_06345</name>
</gene>
<dbReference type="InterPro" id="IPR000257">
    <property type="entry name" value="Uroporphyrinogen_deCOase"/>
</dbReference>
<dbReference type="AlphaFoldDB" id="A0A7J3ZLY0"/>
<comment type="caution">
    <text evidence="2">The sequence shown here is derived from an EMBL/GenBank/DDBJ whole genome shotgun (WGS) entry which is preliminary data.</text>
</comment>
<dbReference type="EMBL" id="DRZC01000082">
    <property type="protein sequence ID" value="HHQ81048.1"/>
    <property type="molecule type" value="Genomic_DNA"/>
</dbReference>
<dbReference type="InterPro" id="IPR038071">
    <property type="entry name" value="UROD/MetE-like_sf"/>
</dbReference>
<dbReference type="PANTHER" id="PTHR47099">
    <property type="entry name" value="METHYLCOBAMIDE:COM METHYLTRANSFERASE MTBA"/>
    <property type="match status" value="1"/>
</dbReference>
<dbReference type="GO" id="GO:0006779">
    <property type="term" value="P:porphyrin-containing compound biosynthetic process"/>
    <property type="evidence" value="ECO:0007669"/>
    <property type="project" value="InterPro"/>
</dbReference>
<feature type="domain" description="Uroporphyrinogen decarboxylase (URO-D)" evidence="1">
    <location>
        <begin position="236"/>
        <end position="422"/>
    </location>
</feature>
<dbReference type="GO" id="GO:0004853">
    <property type="term" value="F:uroporphyrinogen decarboxylase activity"/>
    <property type="evidence" value="ECO:0007669"/>
    <property type="project" value="InterPro"/>
</dbReference>
<sequence length="426" mass="48211">MSVKEPIDEWIERHEKEPDVVAKEKAERFVKAVELKVPDRVPVAGVAGDFLCSYTGITWQDLSYEPEKIPPAIFKFLHDFPSDWGIVFAPYMLEGFVLALAFADFPDFSNTIRFLTGPVHDILKDKWSRWPGRELPPNYHPQFLGGEYMEPEEYKKLIENPVEFIHSTILPRAAPGLGTPGTAQWNGAWIRVGIAMQKTLAFQAQLFTELMKRGNTAFPMTNAYVPADFIGDFLRHPTGAMLDMRRYPEDFKMASEVLVEHILKVATAVPPTPPLTQFFIPLHLNEMLPPKLYNEFYWPYLKRIIETLVAKGYKGFVFFEGDHLPHVETILELPKGWGVAWFERPRDFIKVWETLKGHTTVMGGVSPSLVAGGTPEKIDEYIKNLLDKIKPEGGFILSLGVSELPAGTPAANVRAYINAALKYGVY</sequence>
<proteinExistence type="predicted"/>
<organism evidence="2">
    <name type="scientific">Fervidicoccus fontis</name>
    <dbReference type="NCBI Taxonomy" id="683846"/>
    <lineage>
        <taxon>Archaea</taxon>
        <taxon>Thermoproteota</taxon>
        <taxon>Thermoprotei</taxon>
        <taxon>Fervidicoccales</taxon>
        <taxon>Fervidicoccaceae</taxon>
        <taxon>Fervidicoccus</taxon>
    </lineage>
</organism>
<accession>A0A7J3ZLY0</accession>
<protein>
    <recommendedName>
        <fullName evidence="1">Uroporphyrinogen decarboxylase (URO-D) domain-containing protein</fullName>
    </recommendedName>
</protein>
<dbReference type="Pfam" id="PF01208">
    <property type="entry name" value="URO-D"/>
    <property type="match status" value="1"/>
</dbReference>
<reference evidence="2" key="1">
    <citation type="journal article" date="2020" name="mSystems">
        <title>Genome- and Community-Level Interaction Insights into Carbon Utilization and Element Cycling Functions of Hydrothermarchaeota in Hydrothermal Sediment.</title>
        <authorList>
            <person name="Zhou Z."/>
            <person name="Liu Y."/>
            <person name="Xu W."/>
            <person name="Pan J."/>
            <person name="Luo Z.H."/>
            <person name="Li M."/>
        </authorList>
    </citation>
    <scope>NUCLEOTIDE SEQUENCE [LARGE SCALE GENOMIC DNA]</scope>
    <source>
        <strain evidence="2">SpSt-1116</strain>
    </source>
</reference>
<name>A0A7J3ZLY0_9CREN</name>
<evidence type="ECO:0000313" key="2">
    <source>
        <dbReference type="EMBL" id="HHQ81048.1"/>
    </source>
</evidence>
<dbReference type="PANTHER" id="PTHR47099:SF1">
    <property type="entry name" value="METHYLCOBAMIDE:COM METHYLTRANSFERASE MTBA"/>
    <property type="match status" value="1"/>
</dbReference>
<dbReference type="SUPFAM" id="SSF51726">
    <property type="entry name" value="UROD/MetE-like"/>
    <property type="match status" value="1"/>
</dbReference>